<feature type="compositionally biased region" description="Polar residues" evidence="4">
    <location>
        <begin position="53"/>
        <end position="63"/>
    </location>
</feature>
<feature type="region of interest" description="Disordered" evidence="4">
    <location>
        <begin position="53"/>
        <end position="76"/>
    </location>
</feature>
<keyword evidence="5" id="KW-0472">Membrane</keyword>
<dbReference type="AlphaFoldDB" id="A0A6M0RSD5"/>
<evidence type="ECO:0000256" key="2">
    <source>
        <dbReference type="ARBA" id="ARBA00022692"/>
    </source>
</evidence>
<dbReference type="InterPro" id="IPR013686">
    <property type="entry name" value="Polypept-transport_assoc_ShlB"/>
</dbReference>
<dbReference type="InterPro" id="IPR005565">
    <property type="entry name" value="Hemolysn_activator_HlyB_C"/>
</dbReference>
<feature type="domain" description="Haemolysin activator HlyB C-terminal" evidence="6">
    <location>
        <begin position="277"/>
        <end position="589"/>
    </location>
</feature>
<dbReference type="PANTHER" id="PTHR34597">
    <property type="entry name" value="SLR1661 PROTEIN"/>
    <property type="match status" value="1"/>
</dbReference>
<name>A0A6M0RSD5_9CYAN</name>
<dbReference type="Pfam" id="PF08479">
    <property type="entry name" value="POTRA_2"/>
    <property type="match status" value="1"/>
</dbReference>
<dbReference type="Proteomes" id="UP000481033">
    <property type="component" value="Unassembled WGS sequence"/>
</dbReference>
<feature type="domain" description="Polypeptide-transport-associated ShlB-type" evidence="7">
    <location>
        <begin position="154"/>
        <end position="211"/>
    </location>
</feature>
<evidence type="ECO:0000256" key="3">
    <source>
        <dbReference type="ARBA" id="ARBA00023237"/>
    </source>
</evidence>
<evidence type="ECO:0000256" key="5">
    <source>
        <dbReference type="SAM" id="Phobius"/>
    </source>
</evidence>
<keyword evidence="1" id="KW-1134">Transmembrane beta strand</keyword>
<dbReference type="EMBL" id="QXHD01000004">
    <property type="protein sequence ID" value="NEZ59138.1"/>
    <property type="molecule type" value="Genomic_DNA"/>
</dbReference>
<proteinExistence type="predicted"/>
<keyword evidence="9" id="KW-1185">Reference proteome</keyword>
<feature type="transmembrane region" description="Helical" evidence="5">
    <location>
        <begin position="21"/>
        <end position="43"/>
    </location>
</feature>
<organism evidence="8 9">
    <name type="scientific">Adonisia turfae CCMR0081</name>
    <dbReference type="NCBI Taxonomy" id="2292702"/>
    <lineage>
        <taxon>Bacteria</taxon>
        <taxon>Bacillati</taxon>
        <taxon>Cyanobacteriota</taxon>
        <taxon>Adonisia</taxon>
        <taxon>Adonisia turfae</taxon>
    </lineage>
</organism>
<dbReference type="Gene3D" id="2.40.160.50">
    <property type="entry name" value="membrane protein fhac: a member of the omp85/tpsb transporter family"/>
    <property type="match status" value="1"/>
</dbReference>
<gene>
    <name evidence="8" type="ORF">DXZ20_26540</name>
</gene>
<dbReference type="Pfam" id="PF03865">
    <property type="entry name" value="ShlB"/>
    <property type="match status" value="1"/>
</dbReference>
<dbReference type="GO" id="GO:0046819">
    <property type="term" value="P:protein secretion by the type V secretion system"/>
    <property type="evidence" value="ECO:0007669"/>
    <property type="project" value="TreeGrafter"/>
</dbReference>
<keyword evidence="3" id="KW-0998">Cell outer membrane</keyword>
<evidence type="ECO:0000313" key="9">
    <source>
        <dbReference type="Proteomes" id="UP000481033"/>
    </source>
</evidence>
<keyword evidence="5" id="KW-1133">Transmembrane helix</keyword>
<dbReference type="Gene3D" id="3.10.20.310">
    <property type="entry name" value="membrane protein fhac"/>
    <property type="match status" value="1"/>
</dbReference>
<dbReference type="GO" id="GO:0098046">
    <property type="term" value="C:type V protein secretion system complex"/>
    <property type="evidence" value="ECO:0007669"/>
    <property type="project" value="TreeGrafter"/>
</dbReference>
<dbReference type="RefSeq" id="WP_163702094.1">
    <property type="nucleotide sequence ID" value="NZ_QXHD01000004.1"/>
</dbReference>
<sequence length="630" mass="68498">MLIYQTRTLGTNRTFVIHKDLNSFRLAFIALAIVPCIGTPAWGQISPTNARLSNPEVLTQNPSPTNPPTLRDQDVIPRDTEPFRDLEPAAPLPLPGELLPRIDTSPPDDTFSGSTETLCVKGFQVRDSTVFEKDELNDAIEAAFAEDATIPAIDASVDCQGGRQLTFSQILLARSAVTQLYLDNDYATSGAIIPADTPFINGIVTIQAVEGRLEDIRVTGNERLQSAYISSRLGIAARPPLNVANLLAGLQLLQLNPLIETIRADLQAGTTPGTNLLVVEVAETDSSSFTVNFNNNRSPSVGSFRRGISFQETNLLGLGDALALGYSNTDGSNELSGSYSLPISPYNTTLTAAATTSFNKVVESPFEVLEISSESSNYSLALRHPIIETPEHQFDLELSLWRQFSQTELGIDDIGPFPLSDGADDEGRTVTSALRFAQTWTQRNTKQVVSLRSQFNLGLGNFLDGTLNSDPELPDNSFFSWQGQGQWVRRLGENSLVLLRGSVQLTDDNLLSSEEFGLGGQATVRGYRQEELLTDRGVQASAEARFPILRIAKVEGVLQITPFVDFGHGWNVDGENPDPNTLVGIGTGLLWQQPNVSARLDWGIPLISASDGNDSLQESGVYFSISYSFL</sequence>
<evidence type="ECO:0000256" key="1">
    <source>
        <dbReference type="ARBA" id="ARBA00022452"/>
    </source>
</evidence>
<reference evidence="8 9" key="1">
    <citation type="journal article" date="2020" name="Microb. Ecol.">
        <title>Ecogenomics of the Marine Benthic Filamentous Cyanobacterium Adonisia.</title>
        <authorList>
            <person name="Walter J.M."/>
            <person name="Coutinho F.H."/>
            <person name="Leomil L."/>
            <person name="Hargreaves P.I."/>
            <person name="Campeao M.E."/>
            <person name="Vieira V.V."/>
            <person name="Silva B.S."/>
            <person name="Fistarol G.O."/>
            <person name="Salomon P.S."/>
            <person name="Sawabe T."/>
            <person name="Mino S."/>
            <person name="Hosokawa M."/>
            <person name="Miyashita H."/>
            <person name="Maruyama F."/>
            <person name="van Verk M.C."/>
            <person name="Dutilh B.E."/>
            <person name="Thompson C.C."/>
            <person name="Thompson F.L."/>
        </authorList>
    </citation>
    <scope>NUCLEOTIDE SEQUENCE [LARGE SCALE GENOMIC DNA]</scope>
    <source>
        <strain evidence="8 9">CCMR0081</strain>
    </source>
</reference>
<keyword evidence="2 5" id="KW-0812">Transmembrane</keyword>
<evidence type="ECO:0000313" key="8">
    <source>
        <dbReference type="EMBL" id="NEZ59138.1"/>
    </source>
</evidence>
<evidence type="ECO:0000256" key="4">
    <source>
        <dbReference type="SAM" id="MobiDB-lite"/>
    </source>
</evidence>
<dbReference type="InterPro" id="IPR051544">
    <property type="entry name" value="TPS_OM_transporter"/>
</dbReference>
<evidence type="ECO:0000259" key="6">
    <source>
        <dbReference type="Pfam" id="PF03865"/>
    </source>
</evidence>
<dbReference type="GO" id="GO:0008320">
    <property type="term" value="F:protein transmembrane transporter activity"/>
    <property type="evidence" value="ECO:0007669"/>
    <property type="project" value="TreeGrafter"/>
</dbReference>
<dbReference type="PANTHER" id="PTHR34597:SF3">
    <property type="entry name" value="OUTER MEMBRANE TRANSPORTER CDIB"/>
    <property type="match status" value="1"/>
</dbReference>
<accession>A0A6M0RSD5</accession>
<comment type="caution">
    <text evidence="8">The sequence shown here is derived from an EMBL/GenBank/DDBJ whole genome shotgun (WGS) entry which is preliminary data.</text>
</comment>
<protein>
    <submittedName>
        <fullName evidence="8">ShlB/FhaC/HecB family hemolysin secretion/activation protein</fullName>
    </submittedName>
</protein>
<evidence type="ECO:0000259" key="7">
    <source>
        <dbReference type="Pfam" id="PF08479"/>
    </source>
</evidence>